<gene>
    <name evidence="5" type="ORF">SAMN02745729_11922</name>
</gene>
<dbReference type="SUPFAM" id="SSF141868">
    <property type="entry name" value="EAL domain-like"/>
    <property type="match status" value="1"/>
</dbReference>
<dbReference type="PROSITE" id="PS50883">
    <property type="entry name" value="EAL"/>
    <property type="match status" value="1"/>
</dbReference>
<accession>A0A1H4GQ74</accession>
<organism evidence="5 6">
    <name type="scientific">Marinobacterium iners DSM 11526</name>
    <dbReference type="NCBI Taxonomy" id="1122198"/>
    <lineage>
        <taxon>Bacteria</taxon>
        <taxon>Pseudomonadati</taxon>
        <taxon>Pseudomonadota</taxon>
        <taxon>Gammaproteobacteria</taxon>
        <taxon>Oceanospirillales</taxon>
        <taxon>Oceanospirillaceae</taxon>
        <taxon>Marinobacterium</taxon>
    </lineage>
</organism>
<protein>
    <submittedName>
        <fullName evidence="5">Diguanylate cyclase (GGDEF) domain-containing protein</fullName>
    </submittedName>
</protein>
<dbReference type="OrthoDB" id="8416215at2"/>
<keyword evidence="2" id="KW-0812">Transmembrane</keyword>
<dbReference type="InterPro" id="IPR001633">
    <property type="entry name" value="EAL_dom"/>
</dbReference>
<dbReference type="InterPro" id="IPR033414">
    <property type="entry name" value="Sensor_dom"/>
</dbReference>
<dbReference type="Gene3D" id="3.30.450.20">
    <property type="entry name" value="PAS domain"/>
    <property type="match status" value="1"/>
</dbReference>
<proteinExistence type="predicted"/>
<dbReference type="AlphaFoldDB" id="A0A1H4GQ74"/>
<dbReference type="InterPro" id="IPR043128">
    <property type="entry name" value="Rev_trsase/Diguanyl_cyclase"/>
</dbReference>
<dbReference type="SMART" id="SM00267">
    <property type="entry name" value="GGDEF"/>
    <property type="match status" value="1"/>
</dbReference>
<dbReference type="STRING" id="1122198.SAMN02745729_11922"/>
<reference evidence="6" key="1">
    <citation type="submission" date="2016-10" db="EMBL/GenBank/DDBJ databases">
        <authorList>
            <person name="Varghese N."/>
            <person name="Submissions S."/>
        </authorList>
    </citation>
    <scope>NUCLEOTIDE SEQUENCE [LARGE SCALE GENOMIC DNA]</scope>
    <source>
        <strain evidence="6">DSM 11526</strain>
    </source>
</reference>
<dbReference type="Pfam" id="PF00990">
    <property type="entry name" value="GGDEF"/>
    <property type="match status" value="1"/>
</dbReference>
<evidence type="ECO:0000259" key="4">
    <source>
        <dbReference type="PROSITE" id="PS50887"/>
    </source>
</evidence>
<keyword evidence="2" id="KW-1133">Transmembrane helix</keyword>
<dbReference type="Gene3D" id="3.20.20.450">
    <property type="entry name" value="EAL domain"/>
    <property type="match status" value="1"/>
</dbReference>
<feature type="domain" description="GGDEF" evidence="4">
    <location>
        <begin position="388"/>
        <end position="523"/>
    </location>
</feature>
<dbReference type="SMART" id="SM00052">
    <property type="entry name" value="EAL"/>
    <property type="match status" value="1"/>
</dbReference>
<keyword evidence="2" id="KW-0472">Membrane</keyword>
<evidence type="ECO:0000256" key="1">
    <source>
        <dbReference type="SAM" id="Coils"/>
    </source>
</evidence>
<dbReference type="InterPro" id="IPR029787">
    <property type="entry name" value="Nucleotide_cyclase"/>
</dbReference>
<dbReference type="EMBL" id="FNRJ01000019">
    <property type="protein sequence ID" value="SEB11809.1"/>
    <property type="molecule type" value="Genomic_DNA"/>
</dbReference>
<dbReference type="CDD" id="cd01949">
    <property type="entry name" value="GGDEF"/>
    <property type="match status" value="1"/>
</dbReference>
<dbReference type="Gene3D" id="3.30.70.270">
    <property type="match status" value="1"/>
</dbReference>
<feature type="coiled-coil region" evidence="1">
    <location>
        <begin position="366"/>
        <end position="393"/>
    </location>
</feature>
<evidence type="ECO:0000259" key="3">
    <source>
        <dbReference type="PROSITE" id="PS50883"/>
    </source>
</evidence>
<dbReference type="SUPFAM" id="SSF55785">
    <property type="entry name" value="PYP-like sensor domain (PAS domain)"/>
    <property type="match status" value="1"/>
</dbReference>
<dbReference type="Pfam" id="PF17149">
    <property type="entry name" value="CHASE5"/>
    <property type="match status" value="1"/>
</dbReference>
<dbReference type="InterPro" id="IPR035919">
    <property type="entry name" value="EAL_sf"/>
</dbReference>
<name>A0A1H4GQ74_9GAMM</name>
<keyword evidence="1" id="KW-0175">Coiled coil</keyword>
<keyword evidence="6" id="KW-1185">Reference proteome</keyword>
<dbReference type="InterPro" id="IPR035965">
    <property type="entry name" value="PAS-like_dom_sf"/>
</dbReference>
<evidence type="ECO:0000256" key="2">
    <source>
        <dbReference type="SAM" id="Phobius"/>
    </source>
</evidence>
<evidence type="ECO:0000313" key="5">
    <source>
        <dbReference type="EMBL" id="SEB11809.1"/>
    </source>
</evidence>
<dbReference type="PANTHER" id="PTHR33121:SF79">
    <property type="entry name" value="CYCLIC DI-GMP PHOSPHODIESTERASE PDED-RELATED"/>
    <property type="match status" value="1"/>
</dbReference>
<dbReference type="Pfam" id="PF00563">
    <property type="entry name" value="EAL"/>
    <property type="match status" value="1"/>
</dbReference>
<dbReference type="InterPro" id="IPR050706">
    <property type="entry name" value="Cyclic-di-GMP_PDE-like"/>
</dbReference>
<evidence type="ECO:0000313" key="6">
    <source>
        <dbReference type="Proteomes" id="UP000242469"/>
    </source>
</evidence>
<dbReference type="PROSITE" id="PS50887">
    <property type="entry name" value="GGDEF"/>
    <property type="match status" value="1"/>
</dbReference>
<dbReference type="SUPFAM" id="SSF55073">
    <property type="entry name" value="Nucleotide cyclase"/>
    <property type="match status" value="1"/>
</dbReference>
<feature type="transmembrane region" description="Helical" evidence="2">
    <location>
        <begin position="14"/>
        <end position="35"/>
    </location>
</feature>
<dbReference type="RefSeq" id="WP_091827751.1">
    <property type="nucleotide sequence ID" value="NZ_FNRJ01000019.1"/>
</dbReference>
<feature type="domain" description="EAL" evidence="3">
    <location>
        <begin position="532"/>
        <end position="785"/>
    </location>
</feature>
<dbReference type="PANTHER" id="PTHR33121">
    <property type="entry name" value="CYCLIC DI-GMP PHOSPHODIESTERASE PDEF"/>
    <property type="match status" value="1"/>
</dbReference>
<feature type="transmembrane region" description="Helical" evidence="2">
    <location>
        <begin position="155"/>
        <end position="177"/>
    </location>
</feature>
<dbReference type="InterPro" id="IPR000160">
    <property type="entry name" value="GGDEF_dom"/>
</dbReference>
<dbReference type="GO" id="GO:0071111">
    <property type="term" value="F:cyclic-guanylate-specific phosphodiesterase activity"/>
    <property type="evidence" value="ECO:0007669"/>
    <property type="project" value="InterPro"/>
</dbReference>
<dbReference type="CDD" id="cd01948">
    <property type="entry name" value="EAL"/>
    <property type="match status" value="1"/>
</dbReference>
<dbReference type="Gene3D" id="6.10.340.10">
    <property type="match status" value="1"/>
</dbReference>
<sequence>MIELLKTYKKQHPLSLRIVLIIVACSGLFAMLVAATQLYSRYHSDQEVLAQRLADAESAFLEDINEALWRLDESLIRQNVEGIQRLPFIVRAQLITEQQRVYAVGRQIESRWVKKRAYDVVRSMSGKTIRLGQLTVWVDERSIIKNVKEQALETLVLQALKTAIVSALILIILHFMLFRHLRSLHRVATSLSANNLSLPFWLDRPNHTPDELDHVCKALDDMRLRLEKGVDEIQFMQTEMRRIYLAADSSSSAVAIFSVEEGHCLYRNNGFQHFFGEADHLFKLICLLDPDVEFTQWLLQLKQNGSWQHELFWPDRQQPRWLSARCLFYMDNAEELVMLTASDISELREAHERERHLMEHDLLTGLPNVQSGLQEANKLLQQAEQQSLRLAVMAFSLKSFKAVIESFGTRYADQLVLRVSETLSSFIPEDALLVRSADNQFICAMVLHQHGDDYLLALLEQLRSLLSQPLKLKGQIVDCGFYAGVSLFPVDGINIEQLHQRALSALHRAYTETPRSRYYFYDNSMEGLASRRLKIAALLNTGKMLEELELHYQPLVCTKSGETIGCEALARWQNDELGFIPPPEFISVAEKNGQIIELGELILQRACLQLREWQKIEPQLQMSVNISPLQVMDTDFINVIKNALQLSGISPGSLKLEVTEQLMLQSNNDILNKLNTIKQLGVQLVIDDFGVGYASLNYLCGYPFEVLKIDQSFIRNIAQEENLYTLTATITQLAHSLGLKVVAEGVETEEIAMLLRQMGCDLMQGYLFSRPLPAEAFLERLKGQGQS</sequence>
<dbReference type="Proteomes" id="UP000242469">
    <property type="component" value="Unassembled WGS sequence"/>
</dbReference>